<keyword evidence="1" id="KW-1133">Transmembrane helix</keyword>
<feature type="transmembrane region" description="Helical" evidence="1">
    <location>
        <begin position="156"/>
        <end position="176"/>
    </location>
</feature>
<dbReference type="SUPFAM" id="SSF58113">
    <property type="entry name" value="Apolipoprotein A-I"/>
    <property type="match status" value="1"/>
</dbReference>
<protein>
    <submittedName>
        <fullName evidence="2">ABC-type transporter Mla subunit MlaD</fullName>
    </submittedName>
</protein>
<reference evidence="2 3" key="1">
    <citation type="submission" date="2017-10" db="EMBL/GenBank/DDBJ databases">
        <title>Sequencing the genomes of 1000 actinobacteria strains.</title>
        <authorList>
            <person name="Klenk H.-P."/>
        </authorList>
    </citation>
    <scope>NUCLEOTIDE SEQUENCE [LARGE SCALE GENOMIC DNA]</scope>
    <source>
        <strain evidence="2 3">DSM 21863</strain>
    </source>
</reference>
<evidence type="ECO:0000313" key="3">
    <source>
        <dbReference type="Proteomes" id="UP000224130"/>
    </source>
</evidence>
<name>A0A2A9EW82_9MICO</name>
<accession>A0A2A9EW82</accession>
<organism evidence="2 3">
    <name type="scientific">Isoptericola jiangsuensis</name>
    <dbReference type="NCBI Taxonomy" id="548579"/>
    <lineage>
        <taxon>Bacteria</taxon>
        <taxon>Bacillati</taxon>
        <taxon>Actinomycetota</taxon>
        <taxon>Actinomycetes</taxon>
        <taxon>Micrococcales</taxon>
        <taxon>Promicromonosporaceae</taxon>
        <taxon>Isoptericola</taxon>
    </lineage>
</organism>
<dbReference type="EMBL" id="PDJJ01000001">
    <property type="protein sequence ID" value="PFG42419.1"/>
    <property type="molecule type" value="Genomic_DNA"/>
</dbReference>
<sequence length="534" mass="57911">MTVITYAFCAVIVALALTTAIQIEVARATAKRRINGVQAVVDTPGPYRAEHRAHLARTAKEHEREVAHLWGEFDETLVTSPDGRLLNTQDADYHFRSEALAPELLHSRILLTRPAVLTVLGVLGTFTGLAVGLSAIDLNGDTDHLTEGVGTLINGARFAFITSVVGVVGSVVVQALEKGRSRGISRDIRRLQATIDERFEKQTAEASLVSIMHSSSASQEHLSSLGEQIGASLQAAVAPAMERLTEHAARQSEQVFEQLVGKFAAHFEALGTTLADRLDSSTRALTQTIDYLGEKLAQQADEHHERMVQIRELTSQQVQLLSQHLPAVVDRLETATGRLDEVGQQLVPAAEHLRATSESFASTSTTFGDLLDRSTETLDSVTAQQAQATTSLEGLTERLGVLTVSTVSAAAKIDGAAGLLEDGLDGLDQQQRSLLAAMREQQDSYLTGLREHQEESLTALTREIDGFRTSLSSWFTEYSEAVERHTTSRMSTWNESTSAFTSTMLDAAKALSATVEEIDTALEARRRDEVEAAA</sequence>
<gene>
    <name evidence="2" type="ORF">ATJ88_1080</name>
</gene>
<feature type="transmembrane region" description="Helical" evidence="1">
    <location>
        <begin position="115"/>
        <end position="136"/>
    </location>
</feature>
<evidence type="ECO:0000256" key="1">
    <source>
        <dbReference type="SAM" id="Phobius"/>
    </source>
</evidence>
<keyword evidence="3" id="KW-1185">Reference proteome</keyword>
<dbReference type="AlphaFoldDB" id="A0A2A9EW82"/>
<comment type="caution">
    <text evidence="2">The sequence shown here is derived from an EMBL/GenBank/DDBJ whole genome shotgun (WGS) entry which is preliminary data.</text>
</comment>
<dbReference type="Proteomes" id="UP000224130">
    <property type="component" value="Unassembled WGS sequence"/>
</dbReference>
<keyword evidence="1" id="KW-0472">Membrane</keyword>
<dbReference type="Gene3D" id="1.20.120.20">
    <property type="entry name" value="Apolipoprotein"/>
    <property type="match status" value="1"/>
</dbReference>
<keyword evidence="1" id="KW-0812">Transmembrane</keyword>
<feature type="transmembrane region" description="Helical" evidence="1">
    <location>
        <begin position="6"/>
        <end position="25"/>
    </location>
</feature>
<evidence type="ECO:0000313" key="2">
    <source>
        <dbReference type="EMBL" id="PFG42419.1"/>
    </source>
</evidence>
<proteinExistence type="predicted"/>
<dbReference type="NCBIfam" id="NF033915">
    <property type="entry name" value="antiphage_ZorA_2"/>
    <property type="match status" value="1"/>
</dbReference>